<dbReference type="Proteomes" id="UP000008549">
    <property type="component" value="Unassembled WGS sequence"/>
</dbReference>
<dbReference type="InterPro" id="IPR001584">
    <property type="entry name" value="Integrase_cat-core"/>
</dbReference>
<organism evidence="2 3">
    <name type="scientific">Caenorhabditis briggsae</name>
    <dbReference type="NCBI Taxonomy" id="6238"/>
    <lineage>
        <taxon>Eukaryota</taxon>
        <taxon>Metazoa</taxon>
        <taxon>Ecdysozoa</taxon>
        <taxon>Nematoda</taxon>
        <taxon>Chromadorea</taxon>
        <taxon>Rhabditida</taxon>
        <taxon>Rhabditina</taxon>
        <taxon>Rhabditomorpha</taxon>
        <taxon>Rhabditoidea</taxon>
        <taxon>Rhabditidae</taxon>
        <taxon>Peloderinae</taxon>
        <taxon>Caenorhabditis</taxon>
    </lineage>
</organism>
<evidence type="ECO:0000313" key="2">
    <source>
        <dbReference type="EMBL" id="CAP31623.1"/>
    </source>
</evidence>
<dbReference type="AlphaFoldDB" id="A8XGB7"/>
<dbReference type="SUPFAM" id="SSF53098">
    <property type="entry name" value="Ribonuclease H-like"/>
    <property type="match status" value="1"/>
</dbReference>
<reference evidence="2 3" key="1">
    <citation type="journal article" date="2003" name="PLoS Biol.">
        <title>The genome sequence of Caenorhabditis briggsae: a platform for comparative genomics.</title>
        <authorList>
            <person name="Stein L.D."/>
            <person name="Bao Z."/>
            <person name="Blasiar D."/>
            <person name="Blumenthal T."/>
            <person name="Brent M.R."/>
            <person name="Chen N."/>
            <person name="Chinwalla A."/>
            <person name="Clarke L."/>
            <person name="Clee C."/>
            <person name="Coghlan A."/>
            <person name="Coulson A."/>
            <person name="D'Eustachio P."/>
            <person name="Fitch D.H."/>
            <person name="Fulton L.A."/>
            <person name="Fulton R.E."/>
            <person name="Griffiths-Jones S."/>
            <person name="Harris T.W."/>
            <person name="Hillier L.W."/>
            <person name="Kamath R."/>
            <person name="Kuwabara P.E."/>
            <person name="Mardis E.R."/>
            <person name="Marra M.A."/>
            <person name="Miner T.L."/>
            <person name="Minx P."/>
            <person name="Mullikin J.C."/>
            <person name="Plumb R.W."/>
            <person name="Rogers J."/>
            <person name="Schein J.E."/>
            <person name="Sohrmann M."/>
            <person name="Spieth J."/>
            <person name="Stajich J.E."/>
            <person name="Wei C."/>
            <person name="Willey D."/>
            <person name="Wilson R.K."/>
            <person name="Durbin R."/>
            <person name="Waterston R.H."/>
        </authorList>
    </citation>
    <scope>NUCLEOTIDE SEQUENCE [LARGE SCALE GENOMIC DNA]</scope>
    <source>
        <strain evidence="2 3">AF16</strain>
    </source>
</reference>
<evidence type="ECO:0000313" key="3">
    <source>
        <dbReference type="Proteomes" id="UP000008549"/>
    </source>
</evidence>
<dbReference type="PROSITE" id="PS50994">
    <property type="entry name" value="INTEGRASE"/>
    <property type="match status" value="1"/>
</dbReference>
<dbReference type="KEGG" id="cbr:CBG_12679"/>
<protein>
    <submittedName>
        <fullName evidence="2">Protein CBG12679</fullName>
    </submittedName>
</protein>
<dbReference type="InterPro" id="IPR012337">
    <property type="entry name" value="RNaseH-like_sf"/>
</dbReference>
<sequence>MEDAFCVKKSLLLHRKCKSEQKELVLLQHQFNEIDESLLIRGSGLEDIKEVEISEKSKILRQSTSSEGERDLLEKTYYSPESGFCGVNELQRKTKLPIKEVKEFLNEQDVYTLHKPARKNFKSQRVFVNGIDDQWQSDLVEMIPYEQENEGYRYLLTIIDCFSKFAWVVPLKSKSGKETADALSSVFTKSKRKPKKMQTDNDKKASIIERFNRTLKEKMWKMFTHQGNHKWVDILDDLVLGYNNHYHTSIKMTPTQASKIENERIVYNNLFPSKLEEVLIGDPIMYSIKDLADEEIKGKFYSEELTLYNNVKEEYKIEKVLRKRNRKENALLSIVVLPFI</sequence>
<keyword evidence="3" id="KW-1185">Reference proteome</keyword>
<reference evidence="2 3" key="2">
    <citation type="journal article" date="2011" name="PLoS Genet.">
        <title>Caenorhabditis briggsae recombinant inbred line genotypes reveal inter-strain incompatibility and the evolution of recombination.</title>
        <authorList>
            <person name="Ross J.A."/>
            <person name="Koboldt D.C."/>
            <person name="Staisch J.E."/>
            <person name="Chamberlin H.M."/>
            <person name="Gupta B.P."/>
            <person name="Miller R.D."/>
            <person name="Baird S.E."/>
            <person name="Haag E.S."/>
        </authorList>
    </citation>
    <scope>NUCLEOTIDE SEQUENCE [LARGE SCALE GENOMIC DNA]</scope>
    <source>
        <strain evidence="2 3">AF16</strain>
    </source>
</reference>
<dbReference type="eggNOG" id="KOG0017">
    <property type="taxonomic scope" value="Eukaryota"/>
</dbReference>
<dbReference type="InParanoid" id="A8XGB7"/>
<dbReference type="PANTHER" id="PTHR46585:SF1">
    <property type="entry name" value="CHROMO DOMAIN-CONTAINING PROTEIN"/>
    <property type="match status" value="1"/>
</dbReference>
<dbReference type="PANTHER" id="PTHR46585">
    <property type="entry name" value="INTEGRASE CORE DOMAIN CONTAINING PROTEIN"/>
    <property type="match status" value="1"/>
</dbReference>
<gene>
    <name evidence="2" type="ORF">CBG12679</name>
    <name evidence="2" type="ORF">CBG_12679</name>
</gene>
<dbReference type="EMBL" id="HE600940">
    <property type="protein sequence ID" value="CAP31623.1"/>
    <property type="molecule type" value="Genomic_DNA"/>
</dbReference>
<feature type="domain" description="Integrase catalytic" evidence="1">
    <location>
        <begin position="112"/>
        <end position="330"/>
    </location>
</feature>
<evidence type="ECO:0000259" key="1">
    <source>
        <dbReference type="PROSITE" id="PS50994"/>
    </source>
</evidence>
<dbReference type="Pfam" id="PF00665">
    <property type="entry name" value="rve"/>
    <property type="match status" value="1"/>
</dbReference>
<dbReference type="InterPro" id="IPR036397">
    <property type="entry name" value="RNaseH_sf"/>
</dbReference>
<dbReference type="Gene3D" id="3.30.420.10">
    <property type="entry name" value="Ribonuclease H-like superfamily/Ribonuclease H"/>
    <property type="match status" value="2"/>
</dbReference>
<dbReference type="HOGENOM" id="CLU_816917_0_0_1"/>
<dbReference type="GO" id="GO:0015074">
    <property type="term" value="P:DNA integration"/>
    <property type="evidence" value="ECO:0007669"/>
    <property type="project" value="InterPro"/>
</dbReference>
<proteinExistence type="predicted"/>
<dbReference type="OMA" id="HYHTSIK"/>
<dbReference type="GO" id="GO:0003676">
    <property type="term" value="F:nucleic acid binding"/>
    <property type="evidence" value="ECO:0007669"/>
    <property type="project" value="InterPro"/>
</dbReference>
<name>A8XGB7_CAEBR</name>
<accession>A8XGB7</accession>
<dbReference type="CTD" id="8582172"/>
<dbReference type="RefSeq" id="XP_002640176.1">
    <property type="nucleotide sequence ID" value="XM_002640130.1"/>
</dbReference>
<dbReference type="GeneID" id="8582172"/>